<dbReference type="EnsemblMetazoa" id="PHUM165690-RA">
    <property type="protein sequence ID" value="PHUM165690-PA"/>
    <property type="gene ID" value="PHUM165690"/>
</dbReference>
<comment type="cofactor">
    <cofactor evidence="1">
        <name>FMN</name>
        <dbReference type="ChEBI" id="CHEBI:58210"/>
    </cofactor>
</comment>
<feature type="binding site" evidence="8">
    <location>
        <position position="259"/>
    </location>
    <ligand>
        <name>glyoxylate</name>
        <dbReference type="ChEBI" id="CHEBI:36655"/>
    </ligand>
</feature>
<feature type="binding site" evidence="8">
    <location>
        <position position="235"/>
    </location>
    <ligand>
        <name>FMN</name>
        <dbReference type="ChEBI" id="CHEBI:58210"/>
    </ligand>
</feature>
<reference evidence="11" key="3">
    <citation type="submission" date="2020-05" db="UniProtKB">
        <authorList>
            <consortium name="EnsemblMetazoa"/>
        </authorList>
    </citation>
    <scope>IDENTIFICATION</scope>
    <source>
        <strain evidence="11">USDA</strain>
    </source>
</reference>
<dbReference type="Pfam" id="PF01070">
    <property type="entry name" value="FMN_dh"/>
    <property type="match status" value="1"/>
</dbReference>
<evidence type="ECO:0000256" key="3">
    <source>
        <dbReference type="ARBA" id="ARBA00023002"/>
    </source>
</evidence>
<dbReference type="EMBL" id="AAZO01001931">
    <property type="status" value="NOT_ANNOTATED_CDS"/>
    <property type="molecule type" value="Genomic_DNA"/>
</dbReference>
<dbReference type="GO" id="GO:0001561">
    <property type="term" value="P:fatty acid alpha-oxidation"/>
    <property type="evidence" value="ECO:0007669"/>
    <property type="project" value="TreeGrafter"/>
</dbReference>
<evidence type="ECO:0000313" key="11">
    <source>
        <dbReference type="EnsemblMetazoa" id="PHUM165690-PA"/>
    </source>
</evidence>
<dbReference type="RefSeq" id="XP_002424966.1">
    <property type="nucleotide sequence ID" value="XM_002424921.1"/>
</dbReference>
<dbReference type="SUPFAM" id="SSF51395">
    <property type="entry name" value="FMN-linked oxidoreductases"/>
    <property type="match status" value="1"/>
</dbReference>
<feature type="binding site" evidence="8">
    <location>
        <begin position="80"/>
        <end position="82"/>
    </location>
    <ligand>
        <name>FMN</name>
        <dbReference type="ChEBI" id="CHEBI:58210"/>
    </ligand>
</feature>
<feature type="binding site" evidence="8">
    <location>
        <position position="257"/>
    </location>
    <ligand>
        <name>FMN</name>
        <dbReference type="ChEBI" id="CHEBI:58210"/>
    </ligand>
</feature>
<dbReference type="CTD" id="8236620"/>
<dbReference type="InterPro" id="IPR012133">
    <property type="entry name" value="Alpha-hydoxy_acid_DH_FMN"/>
</dbReference>
<comment type="catalytic activity">
    <reaction evidence="6">
        <text>2-hydroxyoctanoate + O2 = 2-oxooctanoate + H2O2</text>
        <dbReference type="Rhea" id="RHEA:67940"/>
        <dbReference type="ChEBI" id="CHEBI:15379"/>
        <dbReference type="ChEBI" id="CHEBI:16240"/>
        <dbReference type="ChEBI" id="CHEBI:133514"/>
        <dbReference type="ChEBI" id="CHEBI:176689"/>
    </reaction>
    <physiologicalReaction direction="left-to-right" evidence="6">
        <dbReference type="Rhea" id="RHEA:67941"/>
    </physiologicalReaction>
</comment>
<feature type="binding site" evidence="8">
    <location>
        <position position="109"/>
    </location>
    <ligand>
        <name>FMN</name>
        <dbReference type="ChEBI" id="CHEBI:58210"/>
    </ligand>
</feature>
<dbReference type="AlphaFoldDB" id="E0VFS2"/>
<dbReference type="FunCoup" id="E0VFS2">
    <property type="interactions" value="250"/>
</dbReference>
<dbReference type="InterPro" id="IPR013785">
    <property type="entry name" value="Aldolase_TIM"/>
</dbReference>
<dbReference type="Gene3D" id="3.20.20.70">
    <property type="entry name" value="Aldolase class I"/>
    <property type="match status" value="1"/>
</dbReference>
<dbReference type="PROSITE" id="PS00557">
    <property type="entry name" value="FMN_HYDROXY_ACID_DH_1"/>
    <property type="match status" value="1"/>
</dbReference>
<comment type="similarity">
    <text evidence="4">Belongs to the FMN-dependent alpha-hydroxy acid dehydrogenase family.</text>
</comment>
<dbReference type="InterPro" id="IPR000262">
    <property type="entry name" value="FMN-dep_DH"/>
</dbReference>
<keyword evidence="12" id="KW-1185">Reference proteome</keyword>
<dbReference type="HOGENOM" id="CLU_020639_6_1_1"/>
<dbReference type="eggNOG" id="KOG0538">
    <property type="taxonomic scope" value="Eukaryota"/>
</dbReference>
<evidence type="ECO:0000256" key="5">
    <source>
        <dbReference type="ARBA" id="ARBA00029325"/>
    </source>
</evidence>
<dbReference type="KEGG" id="phu:Phum_PHUM165690"/>
<accession>E0VFS2</accession>
<feature type="binding site" evidence="8">
    <location>
        <position position="262"/>
    </location>
    <ligand>
        <name>glyoxylate</name>
        <dbReference type="ChEBI" id="CHEBI:36655"/>
    </ligand>
</feature>
<feature type="domain" description="FMN hydroxy acid dehydrogenase" evidence="9">
    <location>
        <begin position="1"/>
        <end position="361"/>
    </location>
</feature>
<evidence type="ECO:0000313" key="10">
    <source>
        <dbReference type="EMBL" id="EEB12228.1"/>
    </source>
</evidence>
<dbReference type="PANTHER" id="PTHR10578:SF149">
    <property type="entry name" value="2-HYDROXYACID OXIDASE 2"/>
    <property type="match status" value="1"/>
</dbReference>
<dbReference type="EC" id="1.1.3.15" evidence="2"/>
<dbReference type="VEuPathDB" id="VectorBase:PHUM165690"/>
<evidence type="ECO:0000256" key="1">
    <source>
        <dbReference type="ARBA" id="ARBA00001917"/>
    </source>
</evidence>
<protein>
    <recommendedName>
        <fullName evidence="2">(S)-2-hydroxy-acid oxidase</fullName>
        <ecNumber evidence="2">1.1.3.15</ecNumber>
    </recommendedName>
</protein>
<proteinExistence type="inferred from homology"/>
<keyword evidence="8" id="KW-0285">Flavoprotein</keyword>
<dbReference type="GO" id="GO:0003973">
    <property type="term" value="F:(S)-2-hydroxy-acid oxidase activity"/>
    <property type="evidence" value="ECO:0007669"/>
    <property type="project" value="UniProtKB-EC"/>
</dbReference>
<feature type="binding site" evidence="8">
    <location>
        <position position="133"/>
    </location>
    <ligand>
        <name>glyoxylate</name>
        <dbReference type="ChEBI" id="CHEBI:36655"/>
    </ligand>
</feature>
<dbReference type="STRING" id="121224.E0VFS2"/>
<dbReference type="InterPro" id="IPR008259">
    <property type="entry name" value="FMN_hydac_DH_AS"/>
</dbReference>
<feature type="active site" description="Proton acceptor" evidence="7">
    <location>
        <position position="259"/>
    </location>
</feature>
<evidence type="ECO:0000256" key="2">
    <source>
        <dbReference type="ARBA" id="ARBA00013087"/>
    </source>
</evidence>
<dbReference type="EMBL" id="DS235124">
    <property type="protein sequence ID" value="EEB12228.1"/>
    <property type="molecule type" value="Genomic_DNA"/>
</dbReference>
<evidence type="ECO:0000256" key="6">
    <source>
        <dbReference type="ARBA" id="ARBA00029327"/>
    </source>
</evidence>
<evidence type="ECO:0000256" key="8">
    <source>
        <dbReference type="PIRSR" id="PIRSR000138-2"/>
    </source>
</evidence>
<dbReference type="OMA" id="AGMSNTH"/>
<keyword evidence="8" id="KW-0288">FMN</keyword>
<sequence length="361" mass="39760">MNVRRLVSVKDYEDHAKTILPKYALDYYSSGAGEEISLRLNRSSFANYRIRPRFLRDVSKRDLSATVLGTKVSMPLGISPTAMQKMAHHLGEVASAKAAGKAGTIFILSTISTSSIEEVAEGAPETEKWFQLYIYKDRMSTVDLIRRAEKNNFKALVLTIDAPIFGIRHADSRNKFKLPPHLKMANFTGLKANSINQAKKGSGLNEYVNELFDQSLTWDHIKWLKSVTSLPIILKGILTSEDAEMAVSLGISAIFVSNHGARQVDLVPSPIEALPEISKVVNGQCDIYIDGGITKGTDIFIALALGAKMVFIGRSVLWGLTCDGESGVTNVLEILRNELDNTMCLTGKTKFTSPNSIPLWH</sequence>
<name>E0VFS2_PEDHC</name>
<feature type="binding site" evidence="8">
    <location>
        <position position="27"/>
    </location>
    <ligand>
        <name>glyoxylate</name>
        <dbReference type="ChEBI" id="CHEBI:36655"/>
    </ligand>
</feature>
<feature type="binding site" evidence="8">
    <location>
        <begin position="313"/>
        <end position="314"/>
    </location>
    <ligand>
        <name>FMN</name>
        <dbReference type="ChEBI" id="CHEBI:58210"/>
    </ligand>
</feature>
<dbReference type="GO" id="GO:0005782">
    <property type="term" value="C:peroxisomal matrix"/>
    <property type="evidence" value="ECO:0007669"/>
    <property type="project" value="TreeGrafter"/>
</dbReference>
<dbReference type="FunFam" id="3.20.20.70:FF:000056">
    <property type="entry name" value="hydroxyacid oxidase 2"/>
    <property type="match status" value="1"/>
</dbReference>
<dbReference type="PROSITE" id="PS51349">
    <property type="entry name" value="FMN_HYDROXY_ACID_DH_2"/>
    <property type="match status" value="1"/>
</dbReference>
<dbReference type="GO" id="GO:0010181">
    <property type="term" value="F:FMN binding"/>
    <property type="evidence" value="ECO:0007669"/>
    <property type="project" value="InterPro"/>
</dbReference>
<dbReference type="InterPro" id="IPR037396">
    <property type="entry name" value="FMN_HAD"/>
</dbReference>
<evidence type="ECO:0000313" key="12">
    <source>
        <dbReference type="Proteomes" id="UP000009046"/>
    </source>
</evidence>
<dbReference type="OrthoDB" id="25826at2759"/>
<feature type="binding site" evidence="8">
    <location>
        <position position="159"/>
    </location>
    <ligand>
        <name>FMN</name>
        <dbReference type="ChEBI" id="CHEBI:58210"/>
    </ligand>
</feature>
<dbReference type="PANTHER" id="PTHR10578">
    <property type="entry name" value="S -2-HYDROXY-ACID OXIDASE-RELATED"/>
    <property type="match status" value="1"/>
</dbReference>
<reference evidence="10" key="1">
    <citation type="submission" date="2007-04" db="EMBL/GenBank/DDBJ databases">
        <title>Annotation of Pediculus humanus corporis strain USDA.</title>
        <authorList>
            <person name="Kirkness E."/>
            <person name="Hannick L."/>
            <person name="Hass B."/>
            <person name="Bruggner R."/>
            <person name="Lawson D."/>
            <person name="Bidwell S."/>
            <person name="Joardar V."/>
            <person name="Caler E."/>
            <person name="Walenz B."/>
            <person name="Inman J."/>
            <person name="Schobel S."/>
            <person name="Galinsky K."/>
            <person name="Amedeo P."/>
            <person name="Strausberg R."/>
        </authorList>
    </citation>
    <scope>NUCLEOTIDE SEQUENCE</scope>
    <source>
        <strain evidence="10">USDA</strain>
    </source>
</reference>
<evidence type="ECO:0000256" key="7">
    <source>
        <dbReference type="PIRSR" id="PIRSR000138-1"/>
    </source>
</evidence>
<evidence type="ECO:0000259" key="9">
    <source>
        <dbReference type="PROSITE" id="PS51349"/>
    </source>
</evidence>
<dbReference type="InParanoid" id="E0VFS2"/>
<dbReference type="Proteomes" id="UP000009046">
    <property type="component" value="Unassembled WGS sequence"/>
</dbReference>
<evidence type="ECO:0000256" key="4">
    <source>
        <dbReference type="ARBA" id="ARBA00024042"/>
    </source>
</evidence>
<reference evidence="10" key="2">
    <citation type="submission" date="2007-04" db="EMBL/GenBank/DDBJ databases">
        <title>The genome of the human body louse.</title>
        <authorList>
            <consortium name="The Human Body Louse Genome Consortium"/>
            <person name="Kirkness E."/>
            <person name="Walenz B."/>
            <person name="Hass B."/>
            <person name="Bruggner R."/>
            <person name="Strausberg R."/>
        </authorList>
    </citation>
    <scope>NUCLEOTIDE SEQUENCE</scope>
    <source>
        <strain evidence="10">USDA</strain>
    </source>
</reference>
<comment type="catalytic activity">
    <reaction evidence="5">
        <text>a (2S)-2-hydroxycarboxylate + O2 = a 2-oxocarboxylate + H2O2</text>
        <dbReference type="Rhea" id="RHEA:16789"/>
        <dbReference type="ChEBI" id="CHEBI:15379"/>
        <dbReference type="ChEBI" id="CHEBI:16240"/>
        <dbReference type="ChEBI" id="CHEBI:35179"/>
        <dbReference type="ChEBI" id="CHEBI:58123"/>
        <dbReference type="EC" id="1.1.3.15"/>
    </reaction>
    <physiologicalReaction direction="left-to-right" evidence="5">
        <dbReference type="Rhea" id="RHEA:16790"/>
    </physiologicalReaction>
</comment>
<feature type="binding site" evidence="8">
    <location>
        <position position="131"/>
    </location>
    <ligand>
        <name>FMN</name>
        <dbReference type="ChEBI" id="CHEBI:58210"/>
    </ligand>
</feature>
<feature type="binding site" evidence="8">
    <location>
        <position position="168"/>
    </location>
    <ligand>
        <name>glyoxylate</name>
        <dbReference type="ChEBI" id="CHEBI:36655"/>
    </ligand>
</feature>
<dbReference type="PIRSF" id="PIRSF000138">
    <property type="entry name" value="Al-hdrx_acd_dh"/>
    <property type="match status" value="1"/>
</dbReference>
<gene>
    <name evidence="11" type="primary">8236620</name>
    <name evidence="10" type="ORF">Phum_PHUM165690</name>
</gene>
<keyword evidence="3 10" id="KW-0560">Oxidoreductase</keyword>
<dbReference type="GeneID" id="8236620"/>
<organism>
    <name type="scientific">Pediculus humanus subsp. corporis</name>
    <name type="common">Body louse</name>
    <dbReference type="NCBI Taxonomy" id="121224"/>
    <lineage>
        <taxon>Eukaryota</taxon>
        <taxon>Metazoa</taxon>
        <taxon>Ecdysozoa</taxon>
        <taxon>Arthropoda</taxon>
        <taxon>Hexapoda</taxon>
        <taxon>Insecta</taxon>
        <taxon>Pterygota</taxon>
        <taxon>Neoptera</taxon>
        <taxon>Paraneoptera</taxon>
        <taxon>Psocodea</taxon>
        <taxon>Troctomorpha</taxon>
        <taxon>Phthiraptera</taxon>
        <taxon>Anoplura</taxon>
        <taxon>Pediculidae</taxon>
        <taxon>Pediculus</taxon>
    </lineage>
</organism>
<dbReference type="CDD" id="cd02809">
    <property type="entry name" value="alpha_hydroxyacid_oxid_FMN"/>
    <property type="match status" value="1"/>
</dbReference>